<dbReference type="AlphaFoldDB" id="A0A5R8KF62"/>
<evidence type="ECO:0000256" key="2">
    <source>
        <dbReference type="ARBA" id="ARBA00022679"/>
    </source>
</evidence>
<dbReference type="Pfam" id="PF01075">
    <property type="entry name" value="Glyco_transf_9"/>
    <property type="match status" value="1"/>
</dbReference>
<keyword evidence="1" id="KW-0328">Glycosyltransferase</keyword>
<dbReference type="InterPro" id="IPR002201">
    <property type="entry name" value="Glyco_trans_9"/>
</dbReference>
<dbReference type="PANTHER" id="PTHR30160">
    <property type="entry name" value="TETRAACYLDISACCHARIDE 4'-KINASE-RELATED"/>
    <property type="match status" value="1"/>
</dbReference>
<dbReference type="Gene3D" id="3.40.50.2000">
    <property type="entry name" value="Glycogen Phosphorylase B"/>
    <property type="match status" value="2"/>
</dbReference>
<dbReference type="GO" id="GO:0005829">
    <property type="term" value="C:cytosol"/>
    <property type="evidence" value="ECO:0007669"/>
    <property type="project" value="TreeGrafter"/>
</dbReference>
<keyword evidence="2 3" id="KW-0808">Transferase</keyword>
<dbReference type="EMBL" id="VAUV01000007">
    <property type="protein sequence ID" value="TLD70897.1"/>
    <property type="molecule type" value="Genomic_DNA"/>
</dbReference>
<dbReference type="Proteomes" id="UP000306196">
    <property type="component" value="Unassembled WGS sequence"/>
</dbReference>
<evidence type="ECO:0000313" key="4">
    <source>
        <dbReference type="Proteomes" id="UP000306196"/>
    </source>
</evidence>
<accession>A0A5R8KF62</accession>
<evidence type="ECO:0000313" key="3">
    <source>
        <dbReference type="EMBL" id="TLD70897.1"/>
    </source>
</evidence>
<gene>
    <name evidence="3" type="ORF">FEM03_11370</name>
</gene>
<keyword evidence="4" id="KW-1185">Reference proteome</keyword>
<proteinExistence type="predicted"/>
<protein>
    <submittedName>
        <fullName evidence="3">Glycosyltransferase family 9 protein</fullName>
    </submittedName>
</protein>
<evidence type="ECO:0000256" key="1">
    <source>
        <dbReference type="ARBA" id="ARBA00022676"/>
    </source>
</evidence>
<comment type="caution">
    <text evidence="3">The sequence shown here is derived from an EMBL/GenBank/DDBJ whole genome shotgun (WGS) entry which is preliminary data.</text>
</comment>
<organism evidence="3 4">
    <name type="scientific">Phragmitibacter flavus</name>
    <dbReference type="NCBI Taxonomy" id="2576071"/>
    <lineage>
        <taxon>Bacteria</taxon>
        <taxon>Pseudomonadati</taxon>
        <taxon>Verrucomicrobiota</taxon>
        <taxon>Verrucomicrobiia</taxon>
        <taxon>Verrucomicrobiales</taxon>
        <taxon>Verrucomicrobiaceae</taxon>
        <taxon>Phragmitibacter</taxon>
    </lineage>
</organism>
<reference evidence="3 4" key="1">
    <citation type="submission" date="2019-05" db="EMBL/GenBank/DDBJ databases">
        <title>Verrucobacter flavum gen. nov., sp. nov. a new member of the family Verrucomicrobiaceae.</title>
        <authorList>
            <person name="Szuroczki S."/>
            <person name="Abbaszade G."/>
            <person name="Szabo A."/>
            <person name="Felfoldi T."/>
            <person name="Schumann P."/>
            <person name="Boka K."/>
            <person name="Keki Z."/>
            <person name="Toumi M."/>
            <person name="Toth E."/>
        </authorList>
    </citation>
    <scope>NUCLEOTIDE SEQUENCE [LARGE SCALE GENOMIC DNA]</scope>
    <source>
        <strain evidence="3 4">MG-N-17</strain>
    </source>
</reference>
<dbReference type="PANTHER" id="PTHR30160:SF1">
    <property type="entry name" value="LIPOPOLYSACCHARIDE 1,2-N-ACETYLGLUCOSAMINETRANSFERASE-RELATED"/>
    <property type="match status" value="1"/>
</dbReference>
<sequence length="372" mass="40451">MKPASQIFIVRNGALGDLVQMTPLLQQIRADLPASKITLFSSPNATSLFEGAPFIDDLVTLPAAWSSLDSGSRRMWLVWWKVSRHGKPDMLLSLESGLKRNLGMLLCRAGRKGGLLMEGPKPWHPFTHPLVVKRDQRQVQEHTSQQYLQLWEKVSGFADRGLGYNMEHLVRPQSSGSDSEPPRRHICLAPGAGNAWLEMRTKRWPAASYVELGSRLLNLGWNVIYLGGEHDLDGFDVPDGARNLLGKTSISEAARWLHGAGAMMGNDSGLLHLAISVGCPVVAAFGPTSEVFTGPFRARSSTVLRSPMSCAPCYRLECLPPPEVLSLGHDKPCCLHAISPDRALNALIQAAEAPSNSSSLARSLPSDPQTGA</sequence>
<dbReference type="InterPro" id="IPR051199">
    <property type="entry name" value="LPS_LOS_Heptosyltrfase"/>
</dbReference>
<dbReference type="RefSeq" id="WP_138086367.1">
    <property type="nucleotide sequence ID" value="NZ_VAUV01000007.1"/>
</dbReference>
<dbReference type="SUPFAM" id="SSF53756">
    <property type="entry name" value="UDP-Glycosyltransferase/glycogen phosphorylase"/>
    <property type="match status" value="1"/>
</dbReference>
<dbReference type="GO" id="GO:0009244">
    <property type="term" value="P:lipopolysaccharide core region biosynthetic process"/>
    <property type="evidence" value="ECO:0007669"/>
    <property type="project" value="TreeGrafter"/>
</dbReference>
<dbReference type="OrthoDB" id="9797795at2"/>
<name>A0A5R8KF62_9BACT</name>
<dbReference type="CDD" id="cd03789">
    <property type="entry name" value="GT9_LPS_heptosyltransferase"/>
    <property type="match status" value="1"/>
</dbReference>
<dbReference type="GO" id="GO:0008713">
    <property type="term" value="F:ADP-heptose-lipopolysaccharide heptosyltransferase activity"/>
    <property type="evidence" value="ECO:0007669"/>
    <property type="project" value="TreeGrafter"/>
</dbReference>